<dbReference type="InterPro" id="IPR024344">
    <property type="entry name" value="MDMPI_metal-binding"/>
</dbReference>
<proteinExistence type="predicted"/>
<sequence>MRRRPAAPTVPGGRGPRCSTGLIDRTARQPALDLRRAARRATVEAHEVPEVRMDVLAAHGDAIGAFDALVRPLRDDQWALPTPDADWTARDLVNHVTAEQLWAPELLAGRWIEDLGTVFEGDVLGDDPVDRWVDASVEAREAFLAPDALDRRVHLSYGDESGAEYCAQMTFDLVVHAWDLARAVGADETGEPALVAWALHYAESRSTFLEPGPLFRGPLDVDDGADDLTHLLALTGRRR</sequence>
<dbReference type="RefSeq" id="WP_221928169.1">
    <property type="nucleotide sequence ID" value="NZ_KQ435288.1"/>
</dbReference>
<evidence type="ECO:0000313" key="4">
    <source>
        <dbReference type="Proteomes" id="UP000037387"/>
    </source>
</evidence>
<keyword evidence="4" id="KW-1185">Reference proteome</keyword>
<reference evidence="3 4" key="1">
    <citation type="journal article" date="2015" name="Sci. Rep.">
        <title>Functional and structural properties of a novel cellulosome-like multienzyme complex: efficient glycoside hydrolysis of water-insoluble 7-xylosyl-10-deacetylpaclitaxel.</title>
        <authorList>
            <person name="Dou T.Y."/>
            <person name="Luan H.W."/>
            <person name="Ge G.B."/>
            <person name="Dong M.M."/>
            <person name="Zou H.F."/>
            <person name="He Y.Q."/>
            <person name="Cui P."/>
            <person name="Wang J.Y."/>
            <person name="Hao D.C."/>
            <person name="Yang S.L."/>
            <person name="Yang L."/>
        </authorList>
    </citation>
    <scope>NUCLEOTIDE SEQUENCE [LARGE SCALE GENOMIC DNA]</scope>
    <source>
        <strain evidence="3 4">F16</strain>
    </source>
</reference>
<name>A0A0M0FBJ3_CELCE</name>
<dbReference type="SUPFAM" id="SSF109854">
    <property type="entry name" value="DinB/YfiT-like putative metalloenzymes"/>
    <property type="match status" value="1"/>
</dbReference>
<gene>
    <name evidence="3" type="ORF">M768_03180</name>
</gene>
<evidence type="ECO:0000259" key="2">
    <source>
        <dbReference type="Pfam" id="PF11716"/>
    </source>
</evidence>
<dbReference type="Proteomes" id="UP000037387">
    <property type="component" value="Unassembled WGS sequence"/>
</dbReference>
<accession>A0A0M0FBJ3</accession>
<evidence type="ECO:0000256" key="1">
    <source>
        <dbReference type="SAM" id="MobiDB-lite"/>
    </source>
</evidence>
<evidence type="ECO:0000313" key="3">
    <source>
        <dbReference type="EMBL" id="KON74954.1"/>
    </source>
</evidence>
<dbReference type="EMBL" id="ATNL01000006">
    <property type="protein sequence ID" value="KON74954.1"/>
    <property type="molecule type" value="Genomic_DNA"/>
</dbReference>
<dbReference type="NCBIfam" id="TIGR03083">
    <property type="entry name" value="maleylpyruvate isomerase family mycothiol-dependent enzyme"/>
    <property type="match status" value="1"/>
</dbReference>
<dbReference type="PATRIC" id="fig|1350482.3.peg.618"/>
<dbReference type="GO" id="GO:0046872">
    <property type="term" value="F:metal ion binding"/>
    <property type="evidence" value="ECO:0007669"/>
    <property type="project" value="InterPro"/>
</dbReference>
<dbReference type="AlphaFoldDB" id="A0A0M0FBJ3"/>
<dbReference type="NCBIfam" id="TIGR03086">
    <property type="entry name" value="TIGR03086 family metal-binding protein"/>
    <property type="match status" value="1"/>
</dbReference>
<dbReference type="Gene3D" id="1.20.120.450">
    <property type="entry name" value="dinb family like domain"/>
    <property type="match status" value="1"/>
</dbReference>
<comment type="caution">
    <text evidence="3">The sequence shown here is derived from an EMBL/GenBank/DDBJ whole genome shotgun (WGS) entry which is preliminary data.</text>
</comment>
<dbReference type="InterPro" id="IPR017517">
    <property type="entry name" value="Maleyloyr_isom"/>
</dbReference>
<organism evidence="3 4">
    <name type="scientific">Cellulosimicrobium cellulans F16</name>
    <dbReference type="NCBI Taxonomy" id="1350482"/>
    <lineage>
        <taxon>Bacteria</taxon>
        <taxon>Bacillati</taxon>
        <taxon>Actinomycetota</taxon>
        <taxon>Actinomycetes</taxon>
        <taxon>Micrococcales</taxon>
        <taxon>Promicromonosporaceae</taxon>
        <taxon>Cellulosimicrobium</taxon>
    </lineage>
</organism>
<feature type="domain" description="Mycothiol-dependent maleylpyruvate isomerase metal-binding" evidence="2">
    <location>
        <begin position="61"/>
        <end position="181"/>
    </location>
</feature>
<dbReference type="InterPro" id="IPR017520">
    <property type="entry name" value="CHP03086"/>
</dbReference>
<protein>
    <recommendedName>
        <fullName evidence="2">Mycothiol-dependent maleylpyruvate isomerase metal-binding domain-containing protein</fullName>
    </recommendedName>
</protein>
<dbReference type="Pfam" id="PF11716">
    <property type="entry name" value="MDMPI_N"/>
    <property type="match status" value="1"/>
</dbReference>
<dbReference type="InterPro" id="IPR034660">
    <property type="entry name" value="DinB/YfiT-like"/>
</dbReference>
<feature type="region of interest" description="Disordered" evidence="1">
    <location>
        <begin position="1"/>
        <end position="21"/>
    </location>
</feature>